<keyword evidence="1" id="KW-1133">Transmembrane helix</keyword>
<accession>A0A256JXC2</accession>
<evidence type="ECO:0000256" key="1">
    <source>
        <dbReference type="SAM" id="Phobius"/>
    </source>
</evidence>
<dbReference type="AlphaFoldDB" id="A0A256JXC2"/>
<name>A0A256JXC2_HALEZ</name>
<organism evidence="2 3">
    <name type="scientific">Halorubrum ezzemoulense</name>
    <name type="common">Halorubrum chaoviator</name>
    <dbReference type="NCBI Taxonomy" id="337243"/>
    <lineage>
        <taxon>Archaea</taxon>
        <taxon>Methanobacteriati</taxon>
        <taxon>Methanobacteriota</taxon>
        <taxon>Stenosarchaea group</taxon>
        <taxon>Halobacteria</taxon>
        <taxon>Halobacteriales</taxon>
        <taxon>Haloferacaceae</taxon>
        <taxon>Halorubrum</taxon>
    </lineage>
</organism>
<feature type="transmembrane region" description="Helical" evidence="1">
    <location>
        <begin position="7"/>
        <end position="27"/>
    </location>
</feature>
<evidence type="ECO:0000313" key="3">
    <source>
        <dbReference type="Proteomes" id="UP000216925"/>
    </source>
</evidence>
<dbReference type="EMBL" id="NHPD01000042">
    <property type="protein sequence ID" value="OYR73186.1"/>
    <property type="molecule type" value="Genomic_DNA"/>
</dbReference>
<sequence length="85" mass="8744">MSPIGALRIFLFFVVAAVAIPVVAMTILVGIDLVAPFMTALGGGTFYGFEARDVILTGRGFFLLATAMVAIPTAVILGVGISGRV</sequence>
<dbReference type="Proteomes" id="UP000216925">
    <property type="component" value="Unassembled WGS sequence"/>
</dbReference>
<gene>
    <name evidence="2" type="ORF">DJ76_10315</name>
</gene>
<feature type="transmembrane region" description="Helical" evidence="1">
    <location>
        <begin position="61"/>
        <end position="81"/>
    </location>
</feature>
<proteinExistence type="predicted"/>
<reference evidence="2 3" key="1">
    <citation type="journal article" date="2014" name="Front. Microbiol.">
        <title>Population and genomic analysis of the genus Halorubrum.</title>
        <authorList>
            <person name="Fullmer M.S."/>
            <person name="Soucy S.M."/>
            <person name="Swithers K.S."/>
            <person name="Makkay A.M."/>
            <person name="Wheeler R."/>
            <person name="Ventosa A."/>
            <person name="Gogarten J.P."/>
            <person name="Papke R.T."/>
        </authorList>
    </citation>
    <scope>NUCLEOTIDE SEQUENCE [LARGE SCALE GENOMIC DNA]</scope>
    <source>
        <strain evidence="2 3">Ec15</strain>
    </source>
</reference>
<dbReference type="RefSeq" id="WP_094495193.1">
    <property type="nucleotide sequence ID" value="NZ_NHPD01000042.1"/>
</dbReference>
<keyword evidence="1" id="KW-0472">Membrane</keyword>
<comment type="caution">
    <text evidence="2">The sequence shown here is derived from an EMBL/GenBank/DDBJ whole genome shotgun (WGS) entry which is preliminary data.</text>
</comment>
<keyword evidence="1" id="KW-0812">Transmembrane</keyword>
<evidence type="ECO:0000313" key="2">
    <source>
        <dbReference type="EMBL" id="OYR73186.1"/>
    </source>
</evidence>
<protein>
    <submittedName>
        <fullName evidence="2">Uncharacterized protein</fullName>
    </submittedName>
</protein>